<protein>
    <submittedName>
        <fullName evidence="2">Uncharacterized protein</fullName>
    </submittedName>
</protein>
<dbReference type="Proteomes" id="UP000254817">
    <property type="component" value="Unassembled WGS sequence"/>
</dbReference>
<name>A0A376MLS2_ECOLX</name>
<organism evidence="2 3">
    <name type="scientific">Escherichia coli</name>
    <dbReference type="NCBI Taxonomy" id="562"/>
    <lineage>
        <taxon>Bacteria</taxon>
        <taxon>Pseudomonadati</taxon>
        <taxon>Pseudomonadota</taxon>
        <taxon>Gammaproteobacteria</taxon>
        <taxon>Enterobacterales</taxon>
        <taxon>Enterobacteriaceae</taxon>
        <taxon>Escherichia</taxon>
    </lineage>
</organism>
<proteinExistence type="predicted"/>
<evidence type="ECO:0000256" key="1">
    <source>
        <dbReference type="SAM" id="MobiDB-lite"/>
    </source>
</evidence>
<accession>A0A376MLS2</accession>
<feature type="region of interest" description="Disordered" evidence="1">
    <location>
        <begin position="1"/>
        <end position="24"/>
    </location>
</feature>
<dbReference type="AlphaFoldDB" id="A0A376MLS2"/>
<feature type="compositionally biased region" description="Low complexity" evidence="1">
    <location>
        <begin position="1"/>
        <end position="14"/>
    </location>
</feature>
<evidence type="ECO:0000313" key="2">
    <source>
        <dbReference type="EMBL" id="STG51303.1"/>
    </source>
</evidence>
<sequence length="44" mass="5034">MTNNISNINNTAHNKNLDKTTFDEQPAYETRVSQAKKYCKVCAK</sequence>
<reference evidence="2 3" key="1">
    <citation type="submission" date="2018-06" db="EMBL/GenBank/DDBJ databases">
        <authorList>
            <consortium name="Pathogen Informatics"/>
            <person name="Doyle S."/>
        </authorList>
    </citation>
    <scope>NUCLEOTIDE SEQUENCE [LARGE SCALE GENOMIC DNA]</scope>
    <source>
        <strain evidence="2 3">NCTC11112</strain>
    </source>
</reference>
<gene>
    <name evidence="2" type="ORF">NCTC11112_01738</name>
</gene>
<dbReference type="EMBL" id="UGAW01000001">
    <property type="protein sequence ID" value="STG51303.1"/>
    <property type="molecule type" value="Genomic_DNA"/>
</dbReference>
<evidence type="ECO:0000313" key="3">
    <source>
        <dbReference type="Proteomes" id="UP000254817"/>
    </source>
</evidence>